<sequence length="332" mass="35318">MSTDGGTKAIVAALSANLGIGVTKFAAWALTGASSMLAEAIHSMADSGNQVLLLVGGRQARKEATPEHPFGYGRSRYYYAFLVAVVLFTLGGLFALYEAWHKFQHPEPIVSWHWVPVVVLVTAIGLEILSFRTAIRESNKVRGNAGWLAFIRKSRSPELPVILLEDFGALVGLVFALFGVSMTLATGSGLWDAAGTAMIGVLLVVIAFVLARETKSMLLGESATPEHVAAIRSAFLDAGLGDVIHLRTMHLGPDDVLVAAKVGVDSGATMEDIAAQVDDAERRIRTAVPAASIIFIEPDLRRAARVRAGEIDPQHPAAEPIGTAPTNEEPHP</sequence>
<accession>A0ABT8GI09</accession>
<evidence type="ECO:0000256" key="6">
    <source>
        <dbReference type="SAM" id="MobiDB-lite"/>
    </source>
</evidence>
<dbReference type="Proteomes" id="UP001172708">
    <property type="component" value="Unassembled WGS sequence"/>
</dbReference>
<dbReference type="SUPFAM" id="SSF161111">
    <property type="entry name" value="Cation efflux protein transmembrane domain-like"/>
    <property type="match status" value="1"/>
</dbReference>
<evidence type="ECO:0000256" key="2">
    <source>
        <dbReference type="ARBA" id="ARBA00022448"/>
    </source>
</evidence>
<evidence type="ECO:0000259" key="8">
    <source>
        <dbReference type="Pfam" id="PF01545"/>
    </source>
</evidence>
<comment type="caution">
    <text evidence="9">The sequence shown here is derived from an EMBL/GenBank/DDBJ whole genome shotgun (WGS) entry which is preliminary data.</text>
</comment>
<keyword evidence="3 7" id="KW-0812">Transmembrane</keyword>
<organism evidence="9 10">
    <name type="scientific">Demequina muriae</name>
    <dbReference type="NCBI Taxonomy" id="3051664"/>
    <lineage>
        <taxon>Bacteria</taxon>
        <taxon>Bacillati</taxon>
        <taxon>Actinomycetota</taxon>
        <taxon>Actinomycetes</taxon>
        <taxon>Micrococcales</taxon>
        <taxon>Demequinaceae</taxon>
        <taxon>Demequina</taxon>
    </lineage>
</organism>
<feature type="transmembrane region" description="Helical" evidence="7">
    <location>
        <begin position="161"/>
        <end position="184"/>
    </location>
</feature>
<dbReference type="InterPro" id="IPR002524">
    <property type="entry name" value="Cation_efflux"/>
</dbReference>
<gene>
    <name evidence="9" type="ORF">QQX02_08785</name>
</gene>
<dbReference type="InterPro" id="IPR027469">
    <property type="entry name" value="Cation_efflux_TMD_sf"/>
</dbReference>
<feature type="transmembrane region" description="Helical" evidence="7">
    <location>
        <begin position="190"/>
        <end position="211"/>
    </location>
</feature>
<proteinExistence type="predicted"/>
<feature type="domain" description="Cation efflux protein transmembrane" evidence="8">
    <location>
        <begin position="11"/>
        <end position="219"/>
    </location>
</feature>
<keyword evidence="10" id="KW-1185">Reference proteome</keyword>
<feature type="transmembrane region" description="Helical" evidence="7">
    <location>
        <begin position="77"/>
        <end position="97"/>
    </location>
</feature>
<dbReference type="InterPro" id="IPR040177">
    <property type="entry name" value="SLC30A9"/>
</dbReference>
<dbReference type="SUPFAM" id="SSF160240">
    <property type="entry name" value="Cation efflux protein cytoplasmic domain-like"/>
    <property type="match status" value="1"/>
</dbReference>
<evidence type="ECO:0000256" key="5">
    <source>
        <dbReference type="ARBA" id="ARBA00023136"/>
    </source>
</evidence>
<keyword evidence="5 7" id="KW-0472">Membrane</keyword>
<keyword evidence="2" id="KW-0813">Transport</keyword>
<evidence type="ECO:0000256" key="7">
    <source>
        <dbReference type="SAM" id="Phobius"/>
    </source>
</evidence>
<feature type="transmembrane region" description="Helical" evidence="7">
    <location>
        <begin position="109"/>
        <end position="129"/>
    </location>
</feature>
<feature type="region of interest" description="Disordered" evidence="6">
    <location>
        <begin position="310"/>
        <end position="332"/>
    </location>
</feature>
<evidence type="ECO:0000313" key="9">
    <source>
        <dbReference type="EMBL" id="MDN4481014.1"/>
    </source>
</evidence>
<evidence type="ECO:0000256" key="3">
    <source>
        <dbReference type="ARBA" id="ARBA00022692"/>
    </source>
</evidence>
<dbReference type="NCBIfam" id="TIGR01297">
    <property type="entry name" value="CDF"/>
    <property type="match status" value="1"/>
</dbReference>
<comment type="subcellular location">
    <subcellularLocation>
        <location evidence="1">Membrane</location>
        <topology evidence="1">Multi-pass membrane protein</topology>
    </subcellularLocation>
</comment>
<evidence type="ECO:0000256" key="1">
    <source>
        <dbReference type="ARBA" id="ARBA00004141"/>
    </source>
</evidence>
<dbReference type="InterPro" id="IPR036837">
    <property type="entry name" value="Cation_efflux_CTD_sf"/>
</dbReference>
<name>A0ABT8GI09_9MICO</name>
<reference evidence="9" key="1">
    <citation type="submission" date="2023-06" db="EMBL/GenBank/DDBJ databases">
        <title>Egi l300058.</title>
        <authorList>
            <person name="Gao L."/>
            <person name="Fang B.-Z."/>
            <person name="Li W.-J."/>
        </authorList>
    </citation>
    <scope>NUCLEOTIDE SEQUENCE</scope>
    <source>
        <strain evidence="9">EGI L300058</strain>
    </source>
</reference>
<evidence type="ECO:0000256" key="4">
    <source>
        <dbReference type="ARBA" id="ARBA00022989"/>
    </source>
</evidence>
<dbReference type="InterPro" id="IPR058533">
    <property type="entry name" value="Cation_efflux_TM"/>
</dbReference>
<dbReference type="Gene3D" id="1.20.1510.10">
    <property type="entry name" value="Cation efflux protein transmembrane domain"/>
    <property type="match status" value="1"/>
</dbReference>
<dbReference type="PANTHER" id="PTHR13414:SF9">
    <property type="entry name" value="PROTON-COUPLED ZINC ANTIPORTER SLC30A9, MITOCHONDRIAL"/>
    <property type="match status" value="1"/>
</dbReference>
<keyword evidence="4 7" id="KW-1133">Transmembrane helix</keyword>
<dbReference type="EMBL" id="JAUHQA010000001">
    <property type="protein sequence ID" value="MDN4481014.1"/>
    <property type="molecule type" value="Genomic_DNA"/>
</dbReference>
<dbReference type="RefSeq" id="WP_301142507.1">
    <property type="nucleotide sequence ID" value="NZ_JAUHQA010000001.1"/>
</dbReference>
<dbReference type="Gene3D" id="3.30.70.1350">
    <property type="entry name" value="Cation efflux protein, cytoplasmic domain"/>
    <property type="match status" value="1"/>
</dbReference>
<evidence type="ECO:0000313" key="10">
    <source>
        <dbReference type="Proteomes" id="UP001172708"/>
    </source>
</evidence>
<dbReference type="PANTHER" id="PTHR13414">
    <property type="entry name" value="HUEL-CATION TRANSPORTER"/>
    <property type="match status" value="1"/>
</dbReference>
<dbReference type="Pfam" id="PF01545">
    <property type="entry name" value="Cation_efflux"/>
    <property type="match status" value="1"/>
</dbReference>
<protein>
    <submittedName>
        <fullName evidence="9">Cation diffusion facilitator family transporter</fullName>
    </submittedName>
</protein>